<dbReference type="SUPFAM" id="SSF53218">
    <property type="entry name" value="Molybdenum cofactor biosynthesis proteins"/>
    <property type="match status" value="1"/>
</dbReference>
<dbReference type="RefSeq" id="WP_131153909.1">
    <property type="nucleotide sequence ID" value="NZ_CP036402.1"/>
</dbReference>
<keyword evidence="3" id="KW-1185">Reference proteome</keyword>
<proteinExistence type="predicted"/>
<protein>
    <submittedName>
        <fullName evidence="2">Competence/damage-inducible protein A</fullName>
    </submittedName>
</protein>
<organism evidence="2 3">
    <name type="scientific">Egibacter rhizosphaerae</name>
    <dbReference type="NCBI Taxonomy" id="1670831"/>
    <lineage>
        <taxon>Bacteria</taxon>
        <taxon>Bacillati</taxon>
        <taxon>Actinomycetota</taxon>
        <taxon>Nitriliruptoria</taxon>
        <taxon>Egibacterales</taxon>
        <taxon>Egibacteraceae</taxon>
        <taxon>Egibacter</taxon>
    </lineage>
</organism>
<reference evidence="2 3" key="1">
    <citation type="submission" date="2019-01" db="EMBL/GenBank/DDBJ databases">
        <title>Egibacter rhizosphaerae EGI 80759T.</title>
        <authorList>
            <person name="Chen D.-D."/>
            <person name="Tian Y."/>
            <person name="Jiao J.-Y."/>
            <person name="Zhang X.-T."/>
            <person name="Zhang Y.-G."/>
            <person name="Zhang Y."/>
            <person name="Xiao M."/>
            <person name="Shu W.-S."/>
            <person name="Li W.-J."/>
        </authorList>
    </citation>
    <scope>NUCLEOTIDE SEQUENCE [LARGE SCALE GENOMIC DNA]</scope>
    <source>
        <strain evidence="2 3">EGI 80759</strain>
    </source>
</reference>
<dbReference type="EMBL" id="CP036402">
    <property type="protein sequence ID" value="QBI18912.1"/>
    <property type="molecule type" value="Genomic_DNA"/>
</dbReference>
<dbReference type="Proteomes" id="UP000291469">
    <property type="component" value="Chromosome"/>
</dbReference>
<accession>A0A411YCM2</accession>
<dbReference type="SMART" id="SM00852">
    <property type="entry name" value="MoCF_biosynth"/>
    <property type="match status" value="1"/>
</dbReference>
<dbReference type="PANTHER" id="PTHR13939:SF0">
    <property type="entry name" value="NMN AMIDOHYDROLASE-LIKE PROTEIN YFAY"/>
    <property type="match status" value="1"/>
</dbReference>
<dbReference type="PANTHER" id="PTHR13939">
    <property type="entry name" value="NICOTINAMIDE-NUCLEOTIDE AMIDOHYDROLASE PNCC"/>
    <property type="match status" value="1"/>
</dbReference>
<dbReference type="AlphaFoldDB" id="A0A411YCM2"/>
<evidence type="ECO:0000313" key="2">
    <source>
        <dbReference type="EMBL" id="QBI18912.1"/>
    </source>
</evidence>
<dbReference type="InterPro" id="IPR036425">
    <property type="entry name" value="MoaB/Mog-like_dom_sf"/>
</dbReference>
<dbReference type="InterPro" id="IPR001453">
    <property type="entry name" value="MoaB/Mog_dom"/>
</dbReference>
<dbReference type="OrthoDB" id="1253990at2"/>
<dbReference type="KEGG" id="erz:ER308_04705"/>
<dbReference type="Gene3D" id="3.30.70.2860">
    <property type="match status" value="1"/>
</dbReference>
<gene>
    <name evidence="2" type="ORF">ER308_04705</name>
</gene>
<feature type="domain" description="MoaB/Mog" evidence="1">
    <location>
        <begin position="6"/>
        <end position="188"/>
    </location>
</feature>
<name>A0A411YCM2_9ACTN</name>
<dbReference type="CDD" id="cd00885">
    <property type="entry name" value="cinA"/>
    <property type="match status" value="1"/>
</dbReference>
<dbReference type="InterPro" id="IPR050101">
    <property type="entry name" value="CinA"/>
</dbReference>
<sequence>MSNRASIVVIGDEILDGHTRDTNSGWLARRLSDHGIAVDRIVTVPDEDSAIHEALGHELARPRPRLVLTSGGIGSTPDDRTMAAVATYLDVDLVAHPDLDARLTGWARQSVEDDAPIPDDQFEAMRKMALVPDGAYLLPGMRGITPGVGIDLDGGSRSPQGATVIVLPGVPREFERIVDEGVEPLLAEIGQSVHVRELTHPYPESALSPLLGELTRDHPAVAVGSYPGKECVVRLKGPPEEVARVEARVRERLATLESDPVAARQSARWQARWE</sequence>
<dbReference type="Pfam" id="PF00994">
    <property type="entry name" value="MoCF_biosynth"/>
    <property type="match status" value="1"/>
</dbReference>
<evidence type="ECO:0000259" key="1">
    <source>
        <dbReference type="SMART" id="SM00852"/>
    </source>
</evidence>
<dbReference type="Gene3D" id="3.40.980.10">
    <property type="entry name" value="MoaB/Mog-like domain"/>
    <property type="match status" value="1"/>
</dbReference>
<evidence type="ECO:0000313" key="3">
    <source>
        <dbReference type="Proteomes" id="UP000291469"/>
    </source>
</evidence>